<protein>
    <submittedName>
        <fullName evidence="3">CPBP family intramembrane metalloprotease</fullName>
    </submittedName>
</protein>
<feature type="domain" description="CAAX prenyl protease 2/Lysostaphin resistance protein A-like" evidence="2">
    <location>
        <begin position="26"/>
        <end position="115"/>
    </location>
</feature>
<dbReference type="EMBL" id="JACOGF010000015">
    <property type="protein sequence ID" value="MBC3920395.1"/>
    <property type="molecule type" value="Genomic_DNA"/>
</dbReference>
<keyword evidence="3" id="KW-0378">Hydrolase</keyword>
<keyword evidence="3" id="KW-0482">Metalloprotease</keyword>
<evidence type="ECO:0000259" key="2">
    <source>
        <dbReference type="Pfam" id="PF02517"/>
    </source>
</evidence>
<keyword evidence="3" id="KW-0645">Protease</keyword>
<evidence type="ECO:0000313" key="3">
    <source>
        <dbReference type="EMBL" id="MBC3920395.1"/>
    </source>
</evidence>
<reference evidence="3 4" key="1">
    <citation type="submission" date="2020-08" db="EMBL/GenBank/DDBJ databases">
        <title>Novel species isolated from subtropical streams in China.</title>
        <authorList>
            <person name="Lu H."/>
        </authorList>
    </citation>
    <scope>NUCLEOTIDE SEQUENCE [LARGE SCALE GENOMIC DNA]</scope>
    <source>
        <strain evidence="3 4">CY18W</strain>
    </source>
</reference>
<proteinExistence type="predicted"/>
<dbReference type="PANTHER" id="PTHR36435">
    <property type="entry name" value="SLR1288 PROTEIN"/>
    <property type="match status" value="1"/>
</dbReference>
<keyword evidence="4" id="KW-1185">Reference proteome</keyword>
<keyword evidence="1" id="KW-0472">Membrane</keyword>
<feature type="transmembrane region" description="Helical" evidence="1">
    <location>
        <begin position="82"/>
        <end position="98"/>
    </location>
</feature>
<keyword evidence="1" id="KW-0812">Transmembrane</keyword>
<dbReference type="PANTHER" id="PTHR36435:SF1">
    <property type="entry name" value="CAAX AMINO TERMINAL PROTEASE FAMILY PROTEIN"/>
    <property type="match status" value="1"/>
</dbReference>
<gene>
    <name evidence="3" type="ORF">H8L32_23225</name>
</gene>
<feature type="transmembrane region" description="Helical" evidence="1">
    <location>
        <begin position="58"/>
        <end position="76"/>
    </location>
</feature>
<comment type="caution">
    <text evidence="3">The sequence shown here is derived from an EMBL/GenBank/DDBJ whole genome shotgun (WGS) entry which is preliminary data.</text>
</comment>
<feature type="transmembrane region" description="Helical" evidence="1">
    <location>
        <begin position="30"/>
        <end position="51"/>
    </location>
</feature>
<feature type="transmembrane region" description="Helical" evidence="1">
    <location>
        <begin position="105"/>
        <end position="126"/>
    </location>
</feature>
<dbReference type="Proteomes" id="UP000650424">
    <property type="component" value="Unassembled WGS sequence"/>
</dbReference>
<accession>A0ABR6ZX17</accession>
<organism evidence="3 4">
    <name type="scientific">Undibacterium hunanense</name>
    <dbReference type="NCBI Taxonomy" id="2762292"/>
    <lineage>
        <taxon>Bacteria</taxon>
        <taxon>Pseudomonadati</taxon>
        <taxon>Pseudomonadota</taxon>
        <taxon>Betaproteobacteria</taxon>
        <taxon>Burkholderiales</taxon>
        <taxon>Oxalobacteraceae</taxon>
        <taxon>Undibacterium</taxon>
    </lineage>
</organism>
<evidence type="ECO:0000313" key="4">
    <source>
        <dbReference type="Proteomes" id="UP000650424"/>
    </source>
</evidence>
<feature type="transmembrane region" description="Helical" evidence="1">
    <location>
        <begin position="146"/>
        <end position="172"/>
    </location>
</feature>
<dbReference type="InterPro" id="IPR003675">
    <property type="entry name" value="Rce1/LyrA-like_dom"/>
</dbReference>
<keyword evidence="1" id="KW-1133">Transmembrane helix</keyword>
<dbReference type="GO" id="GO:0008237">
    <property type="term" value="F:metallopeptidase activity"/>
    <property type="evidence" value="ECO:0007669"/>
    <property type="project" value="UniProtKB-KW"/>
</dbReference>
<name>A0ABR6ZX17_9BURK</name>
<evidence type="ECO:0000256" key="1">
    <source>
        <dbReference type="SAM" id="Phobius"/>
    </source>
</evidence>
<dbReference type="InterPro" id="IPR052710">
    <property type="entry name" value="CAAX_protease"/>
</dbReference>
<dbReference type="RefSeq" id="WP_186949896.1">
    <property type="nucleotide sequence ID" value="NZ_JACOGF010000015.1"/>
</dbReference>
<sequence length="181" mass="20504">MTATLLGILILFFGEDVAFALPVPVSTRWTIVFSALLLASLEEVIFRYFLLNFLWKKFNFPVAVVVSALLFGLVHLNRDMGAAINATVLSIFLSFIYFEKRKLYPLIWIHTVSNLSLGWADGYSIYLNMWHLPAVSTKMTTSPSLLGMLLIGDIIVIASPWFASLIYLLWYIKFKKLTSGK</sequence>
<dbReference type="Pfam" id="PF02517">
    <property type="entry name" value="Rce1-like"/>
    <property type="match status" value="1"/>
</dbReference>